<keyword evidence="1 11" id="KW-1003">Cell membrane</keyword>
<sequence>MAKTAKKTNSKTKRKEGWRARMTRRLRRYVLLGSAGALALLLVLVLAYSLFNPPTTWTIQSERSRLGEVNHFWVPMDDIAPVVARSVVAAEDANFCRHWGFDVNAIRAAIDAGAQRGASTISQQVVKNAYLWQGRSWLRKAMETAITPLVEMTWSKRRIVEVYLNVAEFDEGVFGIGAAAQHYFDEAPADLSATQAARLASVLPSPKTRSASRITNAQARRVASIVDGAATIDRDGRADCFQ</sequence>
<dbReference type="GO" id="GO:0008360">
    <property type="term" value="P:regulation of cell shape"/>
    <property type="evidence" value="ECO:0007669"/>
    <property type="project" value="UniProtKB-KW"/>
</dbReference>
<keyword evidence="6 11" id="KW-0133">Cell shape</keyword>
<dbReference type="InterPro" id="IPR023346">
    <property type="entry name" value="Lysozyme-like_dom_sf"/>
</dbReference>
<dbReference type="EC" id="2.4.99.28" evidence="11"/>
<dbReference type="NCBIfam" id="TIGR02070">
    <property type="entry name" value="mono_pep_trsgly"/>
    <property type="match status" value="1"/>
</dbReference>
<dbReference type="Proteomes" id="UP000184211">
    <property type="component" value="Unassembled WGS sequence"/>
</dbReference>
<keyword evidence="10 11" id="KW-0961">Cell wall biogenesis/degradation</keyword>
<dbReference type="Gene3D" id="1.10.3810.10">
    <property type="entry name" value="Biosynthetic peptidoglycan transglycosylase-like"/>
    <property type="match status" value="1"/>
</dbReference>
<dbReference type="PANTHER" id="PTHR30400">
    <property type="entry name" value="MONOFUNCTIONAL BIOSYNTHETIC PEPTIDOGLYCAN TRANSGLYCOSYLASE"/>
    <property type="match status" value="1"/>
</dbReference>
<dbReference type="RefSeq" id="WP_072793489.1">
    <property type="nucleotide sequence ID" value="NZ_FQWM01000005.1"/>
</dbReference>
<comment type="subcellular location">
    <subcellularLocation>
        <location evidence="11">Cell inner membrane</location>
        <topology evidence="11">Single-pass membrane protein</topology>
    </subcellularLocation>
</comment>
<evidence type="ECO:0000259" key="12">
    <source>
        <dbReference type="Pfam" id="PF00912"/>
    </source>
</evidence>
<evidence type="ECO:0000256" key="1">
    <source>
        <dbReference type="ARBA" id="ARBA00022475"/>
    </source>
</evidence>
<keyword evidence="9 11" id="KW-0472">Membrane</keyword>
<comment type="function">
    <text evidence="11">Peptidoglycan polymerase that catalyzes glycan chain elongation from lipid-linked precursors.</text>
</comment>
<dbReference type="UniPathway" id="UPA00219"/>
<dbReference type="OrthoDB" id="9766909at2"/>
<reference evidence="14" key="1">
    <citation type="submission" date="2016-11" db="EMBL/GenBank/DDBJ databases">
        <authorList>
            <person name="Varghese N."/>
            <person name="Submissions S."/>
        </authorList>
    </citation>
    <scope>NUCLEOTIDE SEQUENCE [LARGE SCALE GENOMIC DNA]</scope>
    <source>
        <strain evidence="14">DSM 28223</strain>
    </source>
</reference>
<dbReference type="AlphaFoldDB" id="A0A1M5TBE4"/>
<dbReference type="InterPro" id="IPR036950">
    <property type="entry name" value="PBP_transglycosylase"/>
</dbReference>
<evidence type="ECO:0000256" key="2">
    <source>
        <dbReference type="ARBA" id="ARBA00022519"/>
    </source>
</evidence>
<feature type="domain" description="Glycosyl transferase family 51" evidence="12">
    <location>
        <begin position="68"/>
        <end position="225"/>
    </location>
</feature>
<keyword evidence="7 11" id="KW-0573">Peptidoglycan synthesis</keyword>
<evidence type="ECO:0000256" key="8">
    <source>
        <dbReference type="ARBA" id="ARBA00022989"/>
    </source>
</evidence>
<dbReference type="Pfam" id="PF00912">
    <property type="entry name" value="Transgly"/>
    <property type="match status" value="1"/>
</dbReference>
<dbReference type="GO" id="GO:0008955">
    <property type="term" value="F:peptidoglycan glycosyltransferase activity"/>
    <property type="evidence" value="ECO:0007669"/>
    <property type="project" value="UniProtKB-UniRule"/>
</dbReference>
<comment type="catalytic activity">
    <reaction evidence="11">
        <text>[GlcNAc-(1-&gt;4)-Mur2Ac(oyl-L-Ala-gamma-D-Glu-L-Lys-D-Ala-D-Ala)](n)-di-trans,octa-cis-undecaprenyl diphosphate + beta-D-GlcNAc-(1-&gt;4)-Mur2Ac(oyl-L-Ala-gamma-D-Glu-L-Lys-D-Ala-D-Ala)-di-trans,octa-cis-undecaprenyl diphosphate = [GlcNAc-(1-&gt;4)-Mur2Ac(oyl-L-Ala-gamma-D-Glu-L-Lys-D-Ala-D-Ala)](n+1)-di-trans,octa-cis-undecaprenyl diphosphate + di-trans,octa-cis-undecaprenyl diphosphate + H(+)</text>
        <dbReference type="Rhea" id="RHEA:23708"/>
        <dbReference type="Rhea" id="RHEA-COMP:9602"/>
        <dbReference type="Rhea" id="RHEA-COMP:9603"/>
        <dbReference type="ChEBI" id="CHEBI:15378"/>
        <dbReference type="ChEBI" id="CHEBI:58405"/>
        <dbReference type="ChEBI" id="CHEBI:60033"/>
        <dbReference type="ChEBI" id="CHEBI:78435"/>
        <dbReference type="EC" id="2.4.99.28"/>
    </reaction>
</comment>
<keyword evidence="3 11" id="KW-0328">Glycosyltransferase</keyword>
<name>A0A1M5TBE4_9RHOB</name>
<dbReference type="InterPro" id="IPR001264">
    <property type="entry name" value="Glyco_trans_51"/>
</dbReference>
<evidence type="ECO:0000256" key="7">
    <source>
        <dbReference type="ARBA" id="ARBA00022984"/>
    </source>
</evidence>
<evidence type="ECO:0000313" key="13">
    <source>
        <dbReference type="EMBL" id="SHH48125.1"/>
    </source>
</evidence>
<evidence type="ECO:0000256" key="6">
    <source>
        <dbReference type="ARBA" id="ARBA00022960"/>
    </source>
</evidence>
<dbReference type="EMBL" id="FQWM01000005">
    <property type="protein sequence ID" value="SHH48125.1"/>
    <property type="molecule type" value="Genomic_DNA"/>
</dbReference>
<accession>A0A1M5TBE4</accession>
<evidence type="ECO:0000256" key="10">
    <source>
        <dbReference type="ARBA" id="ARBA00023316"/>
    </source>
</evidence>
<evidence type="ECO:0000256" key="3">
    <source>
        <dbReference type="ARBA" id="ARBA00022676"/>
    </source>
</evidence>
<dbReference type="GO" id="GO:0009252">
    <property type="term" value="P:peptidoglycan biosynthetic process"/>
    <property type="evidence" value="ECO:0007669"/>
    <property type="project" value="UniProtKB-UniRule"/>
</dbReference>
<proteinExistence type="inferred from homology"/>
<dbReference type="HAMAP" id="MF_00766">
    <property type="entry name" value="PGT_MtgA"/>
    <property type="match status" value="1"/>
</dbReference>
<keyword evidence="8 11" id="KW-1133">Transmembrane helix</keyword>
<dbReference type="GO" id="GO:0005886">
    <property type="term" value="C:plasma membrane"/>
    <property type="evidence" value="ECO:0007669"/>
    <property type="project" value="UniProtKB-SubCell"/>
</dbReference>
<evidence type="ECO:0000256" key="5">
    <source>
        <dbReference type="ARBA" id="ARBA00022692"/>
    </source>
</evidence>
<keyword evidence="5 11" id="KW-0812">Transmembrane</keyword>
<comment type="pathway">
    <text evidence="11">Cell wall biogenesis; peptidoglycan biosynthesis.</text>
</comment>
<protein>
    <recommendedName>
        <fullName evidence="11">Biosynthetic peptidoglycan transglycosylase</fullName>
        <ecNumber evidence="11">2.4.99.28</ecNumber>
    </recommendedName>
    <alternativeName>
        <fullName evidence="11">Glycan polymerase</fullName>
    </alternativeName>
    <alternativeName>
        <fullName evidence="11">Peptidoglycan glycosyltransferase MtgA</fullName>
        <shortName evidence="11">PGT</shortName>
    </alternativeName>
</protein>
<dbReference type="GO" id="GO:0071555">
    <property type="term" value="P:cell wall organization"/>
    <property type="evidence" value="ECO:0007669"/>
    <property type="project" value="UniProtKB-KW"/>
</dbReference>
<keyword evidence="14" id="KW-1185">Reference proteome</keyword>
<dbReference type="PANTHER" id="PTHR30400:SF0">
    <property type="entry name" value="BIOSYNTHETIC PEPTIDOGLYCAN TRANSGLYCOSYLASE"/>
    <property type="match status" value="1"/>
</dbReference>
<dbReference type="InterPro" id="IPR011812">
    <property type="entry name" value="Pep_trsgly"/>
</dbReference>
<comment type="similarity">
    <text evidence="11">Belongs to the glycosyltransferase 51 family.</text>
</comment>
<keyword evidence="4 11" id="KW-0808">Transferase</keyword>
<keyword evidence="2 11" id="KW-0997">Cell inner membrane</keyword>
<organism evidence="13 14">
    <name type="scientific">Cognatishimia maritima</name>
    <dbReference type="NCBI Taxonomy" id="870908"/>
    <lineage>
        <taxon>Bacteria</taxon>
        <taxon>Pseudomonadati</taxon>
        <taxon>Pseudomonadota</taxon>
        <taxon>Alphaproteobacteria</taxon>
        <taxon>Rhodobacterales</taxon>
        <taxon>Paracoccaceae</taxon>
        <taxon>Cognatishimia</taxon>
    </lineage>
</organism>
<dbReference type="STRING" id="870908.SAMN04488044_2638"/>
<dbReference type="GO" id="GO:0009274">
    <property type="term" value="C:peptidoglycan-based cell wall"/>
    <property type="evidence" value="ECO:0007669"/>
    <property type="project" value="InterPro"/>
</dbReference>
<evidence type="ECO:0000256" key="9">
    <source>
        <dbReference type="ARBA" id="ARBA00023136"/>
    </source>
</evidence>
<gene>
    <name evidence="11" type="primary">mtgA</name>
    <name evidence="13" type="ORF">SAMN04488044_2638</name>
</gene>
<dbReference type="SUPFAM" id="SSF53955">
    <property type="entry name" value="Lysozyme-like"/>
    <property type="match status" value="1"/>
</dbReference>
<evidence type="ECO:0000256" key="11">
    <source>
        <dbReference type="HAMAP-Rule" id="MF_00766"/>
    </source>
</evidence>
<evidence type="ECO:0000313" key="14">
    <source>
        <dbReference type="Proteomes" id="UP000184211"/>
    </source>
</evidence>
<dbReference type="GO" id="GO:0016763">
    <property type="term" value="F:pentosyltransferase activity"/>
    <property type="evidence" value="ECO:0007669"/>
    <property type="project" value="InterPro"/>
</dbReference>
<evidence type="ECO:0000256" key="4">
    <source>
        <dbReference type="ARBA" id="ARBA00022679"/>
    </source>
</evidence>